<dbReference type="GO" id="GO:0051536">
    <property type="term" value="F:iron-sulfur cluster binding"/>
    <property type="evidence" value="ECO:0007669"/>
    <property type="project" value="InterPro"/>
</dbReference>
<protein>
    <submittedName>
        <fullName evidence="3">Proline dehydrogenase</fullName>
    </submittedName>
</protein>
<organism evidence="3 4">
    <name type="scientific">Candidatus Lumbricidiphila eiseniae</name>
    <dbReference type="NCBI Taxonomy" id="1969409"/>
    <lineage>
        <taxon>Bacteria</taxon>
        <taxon>Bacillati</taxon>
        <taxon>Actinomycetota</taxon>
        <taxon>Actinomycetes</taxon>
        <taxon>Micrococcales</taxon>
        <taxon>Microbacteriaceae</taxon>
        <taxon>Candidatus Lumbricidiphila</taxon>
    </lineage>
</organism>
<dbReference type="InterPro" id="IPR036010">
    <property type="entry name" value="2Fe-2S_ferredoxin-like_sf"/>
</dbReference>
<dbReference type="Pfam" id="PF13510">
    <property type="entry name" value="Fer2_4"/>
    <property type="match status" value="1"/>
</dbReference>
<name>A0A2A6FVD1_9MICO</name>
<dbReference type="Gene3D" id="3.10.20.440">
    <property type="entry name" value="2Fe-2S iron-sulphur cluster binding domain, sarcosine oxidase, alpha subunit, N-terminal domain"/>
    <property type="match status" value="1"/>
</dbReference>
<evidence type="ECO:0000313" key="4">
    <source>
        <dbReference type="Proteomes" id="UP000219994"/>
    </source>
</evidence>
<accession>A0A2A6FVD1</accession>
<dbReference type="AlphaFoldDB" id="A0A2A6FVD1"/>
<keyword evidence="1" id="KW-0560">Oxidoreductase</keyword>
<proteinExistence type="predicted"/>
<comment type="caution">
    <text evidence="3">The sequence shown here is derived from an EMBL/GenBank/DDBJ whole genome shotgun (WGS) entry which is preliminary data.</text>
</comment>
<reference evidence="4" key="1">
    <citation type="submission" date="2017-03" db="EMBL/GenBank/DDBJ databases">
        <authorList>
            <person name="Lund M.B."/>
        </authorList>
    </citation>
    <scope>NUCLEOTIDE SEQUENCE [LARGE SCALE GENOMIC DNA]</scope>
</reference>
<dbReference type="GO" id="GO:0016491">
    <property type="term" value="F:oxidoreductase activity"/>
    <property type="evidence" value="ECO:0007669"/>
    <property type="project" value="UniProtKB-KW"/>
</dbReference>
<dbReference type="SUPFAM" id="SSF54292">
    <property type="entry name" value="2Fe-2S ferredoxin-like"/>
    <property type="match status" value="1"/>
</dbReference>
<dbReference type="EMBL" id="NAEP01000015">
    <property type="protein sequence ID" value="PDQ36403.1"/>
    <property type="molecule type" value="Genomic_DNA"/>
</dbReference>
<feature type="region of interest" description="Disordered" evidence="2">
    <location>
        <begin position="1"/>
        <end position="22"/>
    </location>
</feature>
<evidence type="ECO:0000313" key="3">
    <source>
        <dbReference type="EMBL" id="PDQ36403.1"/>
    </source>
</evidence>
<evidence type="ECO:0000256" key="2">
    <source>
        <dbReference type="SAM" id="MobiDB-lite"/>
    </source>
</evidence>
<sequence length="107" mass="11582">MSARLLSPESDPIRPDQPQPLTLTLDGDELTGVTGQTIAGIVLAAGRLSWRRTSVRAQPRGLFCGIGVCFDCIVTVNGERDVRACQRRAQPGDVITTQHDDVPEVIE</sequence>
<gene>
    <name evidence="3" type="ORF">B5766_00840</name>
</gene>
<dbReference type="InterPro" id="IPR042204">
    <property type="entry name" value="2Fe-2S-bd_N"/>
</dbReference>
<dbReference type="Proteomes" id="UP000219994">
    <property type="component" value="Unassembled WGS sequence"/>
</dbReference>
<evidence type="ECO:0000256" key="1">
    <source>
        <dbReference type="ARBA" id="ARBA00023002"/>
    </source>
</evidence>